<organism evidence="3 4">
    <name type="scientific">Botryotinia fuckeliana (strain B05.10)</name>
    <name type="common">Noble rot fungus</name>
    <name type="synonym">Botrytis cinerea</name>
    <dbReference type="NCBI Taxonomy" id="332648"/>
    <lineage>
        <taxon>Eukaryota</taxon>
        <taxon>Fungi</taxon>
        <taxon>Dikarya</taxon>
        <taxon>Ascomycota</taxon>
        <taxon>Pezizomycotina</taxon>
        <taxon>Leotiomycetes</taxon>
        <taxon>Helotiales</taxon>
        <taxon>Sclerotiniaceae</taxon>
        <taxon>Botrytis</taxon>
    </lineage>
</organism>
<feature type="compositionally biased region" description="Basic and acidic residues" evidence="2">
    <location>
        <begin position="12"/>
        <end position="21"/>
    </location>
</feature>
<dbReference type="AlphaFoldDB" id="A0A384K7L0"/>
<protein>
    <submittedName>
        <fullName evidence="3">Uncharacterized protein</fullName>
    </submittedName>
</protein>
<feature type="region of interest" description="Disordered" evidence="2">
    <location>
        <begin position="1"/>
        <end position="39"/>
    </location>
</feature>
<sequence>MLNNSFSRKKRQGEPSGDRKPSSHSPNRSVDGTVKIKDNSREFDAHKKFAPIVNSLKNSQTSLKHKYNDKAAGIKNSEDKVHEAIENLQMALETYANKLIAIRELTKEKEDYIGQLDSVKEKCGRKMESNVDPEEAWKYWLSHDVKNEKTKQENNRRSLENELHARVRYSTKKKCYKGDWFKFSDEDEYFLEKYNTKGFKPEDVIQGENGLKRQLEDSFKKIKWYDNPKEDSDWIYRDRCIDLSKQELGGWKEE</sequence>
<accession>A0A384K7L0</accession>
<dbReference type="KEGG" id="bfu:BCIN_16g04840"/>
<reference evidence="3 4" key="1">
    <citation type="journal article" date="2011" name="PLoS Genet.">
        <title>Genomic analysis of the necrotrophic fungal pathogens Sclerotinia sclerotiorum and Botrytis cinerea.</title>
        <authorList>
            <person name="Amselem J."/>
            <person name="Cuomo C.A."/>
            <person name="van Kan J.A."/>
            <person name="Viaud M."/>
            <person name="Benito E.P."/>
            <person name="Couloux A."/>
            <person name="Coutinho P.M."/>
            <person name="de Vries R.P."/>
            <person name="Dyer P.S."/>
            <person name="Fillinger S."/>
            <person name="Fournier E."/>
            <person name="Gout L."/>
            <person name="Hahn M."/>
            <person name="Kohn L."/>
            <person name="Lapalu N."/>
            <person name="Plummer K.M."/>
            <person name="Pradier J.M."/>
            <person name="Quevillon E."/>
            <person name="Sharon A."/>
            <person name="Simon A."/>
            <person name="ten Have A."/>
            <person name="Tudzynski B."/>
            <person name="Tudzynski P."/>
            <person name="Wincker P."/>
            <person name="Andrew M."/>
            <person name="Anthouard V."/>
            <person name="Beever R.E."/>
            <person name="Beffa R."/>
            <person name="Benoit I."/>
            <person name="Bouzid O."/>
            <person name="Brault B."/>
            <person name="Chen Z."/>
            <person name="Choquer M."/>
            <person name="Collemare J."/>
            <person name="Cotton P."/>
            <person name="Danchin E.G."/>
            <person name="Da Silva C."/>
            <person name="Gautier A."/>
            <person name="Giraud C."/>
            <person name="Giraud T."/>
            <person name="Gonzalez C."/>
            <person name="Grossetete S."/>
            <person name="Guldener U."/>
            <person name="Henrissat B."/>
            <person name="Howlett B.J."/>
            <person name="Kodira C."/>
            <person name="Kretschmer M."/>
            <person name="Lappartient A."/>
            <person name="Leroch M."/>
            <person name="Levis C."/>
            <person name="Mauceli E."/>
            <person name="Neuveglise C."/>
            <person name="Oeser B."/>
            <person name="Pearson M."/>
            <person name="Poulain J."/>
            <person name="Poussereau N."/>
            <person name="Quesneville H."/>
            <person name="Rascle C."/>
            <person name="Schumacher J."/>
            <person name="Segurens B."/>
            <person name="Sexton A."/>
            <person name="Silva E."/>
            <person name="Sirven C."/>
            <person name="Soanes D.M."/>
            <person name="Talbot N.J."/>
            <person name="Templeton M."/>
            <person name="Yandava C."/>
            <person name="Yarden O."/>
            <person name="Zeng Q."/>
            <person name="Rollins J.A."/>
            <person name="Lebrun M.H."/>
            <person name="Dickman M."/>
        </authorList>
    </citation>
    <scope>NUCLEOTIDE SEQUENCE [LARGE SCALE GENOMIC DNA]</scope>
    <source>
        <strain evidence="3 4">B05.10</strain>
    </source>
</reference>
<evidence type="ECO:0000313" key="4">
    <source>
        <dbReference type="Proteomes" id="UP000001798"/>
    </source>
</evidence>
<evidence type="ECO:0000256" key="2">
    <source>
        <dbReference type="SAM" id="MobiDB-lite"/>
    </source>
</evidence>
<name>A0A384K7L0_BOTFB</name>
<dbReference type="Proteomes" id="UP000001798">
    <property type="component" value="Chromosome 16"/>
</dbReference>
<dbReference type="OrthoDB" id="3563402at2759"/>
<dbReference type="EMBL" id="CP009820">
    <property type="protein sequence ID" value="ATZ58810.1"/>
    <property type="molecule type" value="Genomic_DNA"/>
</dbReference>
<feature type="coiled-coil region" evidence="1">
    <location>
        <begin position="74"/>
        <end position="162"/>
    </location>
</feature>
<reference evidence="3 4" key="2">
    <citation type="journal article" date="2012" name="Eukaryot. Cell">
        <title>Genome update of Botrytis cinerea strains B05.10 and T4.</title>
        <authorList>
            <person name="Staats M."/>
            <person name="van Kan J.A."/>
        </authorList>
    </citation>
    <scope>NUCLEOTIDE SEQUENCE [LARGE SCALE GENOMIC DNA]</scope>
    <source>
        <strain evidence="3 4">B05.10</strain>
    </source>
</reference>
<evidence type="ECO:0000313" key="3">
    <source>
        <dbReference type="EMBL" id="ATZ58810.1"/>
    </source>
</evidence>
<dbReference type="GeneID" id="5431336"/>
<dbReference type="VEuPathDB" id="FungiDB:Bcin16g04840"/>
<keyword evidence="4" id="KW-1185">Reference proteome</keyword>
<proteinExistence type="predicted"/>
<gene>
    <name evidence="3" type="ORF">BCIN_16g04840</name>
</gene>
<keyword evidence="1" id="KW-0175">Coiled coil</keyword>
<reference evidence="3 4" key="3">
    <citation type="journal article" date="2017" name="Mol. Plant Pathol.">
        <title>A gapless genome sequence of the fungus Botrytis cinerea.</title>
        <authorList>
            <person name="Van Kan J.A."/>
            <person name="Stassen J.H."/>
            <person name="Mosbach A."/>
            <person name="Van Der Lee T.A."/>
            <person name="Faino L."/>
            <person name="Farmer A.D."/>
            <person name="Papasotiriou D.G."/>
            <person name="Zhou S."/>
            <person name="Seidl M.F."/>
            <person name="Cottam E."/>
            <person name="Edel D."/>
            <person name="Hahn M."/>
            <person name="Schwartz D.C."/>
            <person name="Dietrich R.A."/>
            <person name="Widdison S."/>
            <person name="Scalliet G."/>
        </authorList>
    </citation>
    <scope>NUCLEOTIDE SEQUENCE [LARGE SCALE GENOMIC DNA]</scope>
    <source>
        <strain evidence="3 4">B05.10</strain>
    </source>
</reference>
<dbReference type="RefSeq" id="XP_001550835.2">
    <property type="nucleotide sequence ID" value="XM_001550785.2"/>
</dbReference>
<evidence type="ECO:0000256" key="1">
    <source>
        <dbReference type="SAM" id="Coils"/>
    </source>
</evidence>